<accession>A0A1N7IJK0</accession>
<name>A0A1N7IJK0_9BACI</name>
<keyword evidence="12" id="KW-1185">Reference proteome</keyword>
<keyword evidence="8" id="KW-0255">Endonuclease</keyword>
<evidence type="ECO:0000256" key="6">
    <source>
        <dbReference type="ARBA" id="ARBA00022839"/>
    </source>
</evidence>
<dbReference type="SUPFAM" id="SSF56300">
    <property type="entry name" value="Metallo-dependent phosphatases"/>
    <property type="match status" value="1"/>
</dbReference>
<dbReference type="InterPro" id="IPR050535">
    <property type="entry name" value="DNA_Repair-Maintenance_Comp"/>
</dbReference>
<evidence type="ECO:0000259" key="9">
    <source>
        <dbReference type="Pfam" id="PF00149"/>
    </source>
</evidence>
<dbReference type="EMBL" id="FTOC01000001">
    <property type="protein sequence ID" value="SIS37265.1"/>
    <property type="molecule type" value="Genomic_DNA"/>
</dbReference>
<dbReference type="InterPro" id="IPR029052">
    <property type="entry name" value="Metallo-depent_PP-like"/>
</dbReference>
<dbReference type="GO" id="GO:0004519">
    <property type="term" value="F:endonuclease activity"/>
    <property type="evidence" value="ECO:0007669"/>
    <property type="project" value="UniProtKB-KW"/>
</dbReference>
<proteinExistence type="inferred from homology"/>
<evidence type="ECO:0000256" key="8">
    <source>
        <dbReference type="RuleBase" id="RU363069"/>
    </source>
</evidence>
<evidence type="ECO:0000256" key="7">
    <source>
        <dbReference type="ARBA" id="ARBA00023172"/>
    </source>
</evidence>
<dbReference type="InterPro" id="IPR004593">
    <property type="entry name" value="SbcD"/>
</dbReference>
<evidence type="ECO:0000256" key="3">
    <source>
        <dbReference type="ARBA" id="ARBA00013365"/>
    </source>
</evidence>
<dbReference type="OrthoDB" id="9773856at2"/>
<sequence>MKIIHTADWHLGKIIHKKHLTEDQAEVIAKFIDICDEEQPDAVIIAGDLYDRSIPPKEAVHVLNDALLQLSERNIPVLMISGNHDSSDRLAFGASLFELGDIHLHTHLQTNREPVVLHDERGAVHFHLIPYIEPAEAQAVFEKNITSHQEAYEAIVEDIEARFDMKKERHVLVGHAFIQGGMESDSEERLTMMGGTPYIGAELLQDFSYVALGHLHQPQQVGSPHIRYSGSLLKYSFSEVNHRKSVTIVELEEDIETRKVPLVPEVDLEAVEGYFKDLMNGNAASNPRNYLNVRLLDSGEILDPVGQLRNVYPNILHLERKGVSGSFQEEEIEKVRQKRNKSPIEILTDYYELVKEERLSEEKKEILQRTIEETRQSERGQ</sequence>
<dbReference type="NCBIfam" id="TIGR00619">
    <property type="entry name" value="sbcd"/>
    <property type="match status" value="1"/>
</dbReference>
<dbReference type="PANTHER" id="PTHR30337:SF0">
    <property type="entry name" value="NUCLEASE SBCCD SUBUNIT D"/>
    <property type="match status" value="1"/>
</dbReference>
<evidence type="ECO:0000313" key="12">
    <source>
        <dbReference type="Proteomes" id="UP000187608"/>
    </source>
</evidence>
<evidence type="ECO:0000256" key="2">
    <source>
        <dbReference type="ARBA" id="ARBA00011322"/>
    </source>
</evidence>
<keyword evidence="7 8" id="KW-0233">DNA recombination</keyword>
<dbReference type="PANTHER" id="PTHR30337">
    <property type="entry name" value="COMPONENT OF ATP-DEPENDENT DSDNA EXONUCLEASE"/>
    <property type="match status" value="1"/>
</dbReference>
<keyword evidence="5 8" id="KW-0378">Hydrolase</keyword>
<evidence type="ECO:0000256" key="4">
    <source>
        <dbReference type="ARBA" id="ARBA00022722"/>
    </source>
</evidence>
<evidence type="ECO:0000256" key="5">
    <source>
        <dbReference type="ARBA" id="ARBA00022801"/>
    </source>
</evidence>
<dbReference type="GO" id="GO:0006260">
    <property type="term" value="P:DNA replication"/>
    <property type="evidence" value="ECO:0007669"/>
    <property type="project" value="UniProtKB-KW"/>
</dbReference>
<keyword evidence="8" id="KW-0235">DNA replication</keyword>
<dbReference type="InterPro" id="IPR004843">
    <property type="entry name" value="Calcineurin-like_PHP"/>
</dbReference>
<keyword evidence="6 8" id="KW-0269">Exonuclease</keyword>
<keyword evidence="4 8" id="KW-0540">Nuclease</keyword>
<evidence type="ECO:0000313" key="11">
    <source>
        <dbReference type="EMBL" id="SIS37265.1"/>
    </source>
</evidence>
<comment type="similarity">
    <text evidence="1 8">Belongs to the SbcD family.</text>
</comment>
<dbReference type="Pfam" id="PF12320">
    <property type="entry name" value="SbcD_C"/>
    <property type="match status" value="1"/>
</dbReference>
<reference evidence="12" key="1">
    <citation type="submission" date="2017-01" db="EMBL/GenBank/DDBJ databases">
        <authorList>
            <person name="Varghese N."/>
            <person name="Submissions S."/>
        </authorList>
    </citation>
    <scope>NUCLEOTIDE SEQUENCE [LARGE SCALE GENOMIC DNA]</scope>
    <source>
        <strain evidence="12">DSM 23127</strain>
    </source>
</reference>
<dbReference type="AlphaFoldDB" id="A0A1N7IJK0"/>
<dbReference type="GO" id="GO:0008408">
    <property type="term" value="F:3'-5' exonuclease activity"/>
    <property type="evidence" value="ECO:0007669"/>
    <property type="project" value="InterPro"/>
</dbReference>
<dbReference type="Proteomes" id="UP000187608">
    <property type="component" value="Unassembled WGS sequence"/>
</dbReference>
<dbReference type="RefSeq" id="WP_076556547.1">
    <property type="nucleotide sequence ID" value="NZ_FTOC01000001.1"/>
</dbReference>
<organism evidence="11 12">
    <name type="scientific">Salimicrobium flavidum</name>
    <dbReference type="NCBI Taxonomy" id="570947"/>
    <lineage>
        <taxon>Bacteria</taxon>
        <taxon>Bacillati</taxon>
        <taxon>Bacillota</taxon>
        <taxon>Bacilli</taxon>
        <taxon>Bacillales</taxon>
        <taxon>Bacillaceae</taxon>
        <taxon>Salimicrobium</taxon>
    </lineage>
</organism>
<dbReference type="GO" id="GO:0006310">
    <property type="term" value="P:DNA recombination"/>
    <property type="evidence" value="ECO:0007669"/>
    <property type="project" value="UniProtKB-KW"/>
</dbReference>
<evidence type="ECO:0000256" key="1">
    <source>
        <dbReference type="ARBA" id="ARBA00010555"/>
    </source>
</evidence>
<dbReference type="InterPro" id="IPR026843">
    <property type="entry name" value="SbcD_C"/>
</dbReference>
<feature type="domain" description="Calcineurin-like phosphoesterase" evidence="9">
    <location>
        <begin position="1"/>
        <end position="218"/>
    </location>
</feature>
<dbReference type="STRING" id="570947.SAMN05421687_101285"/>
<dbReference type="Gene3D" id="3.60.21.10">
    <property type="match status" value="1"/>
</dbReference>
<feature type="domain" description="Nuclease SbcCD subunit D C-terminal" evidence="10">
    <location>
        <begin position="266"/>
        <end position="353"/>
    </location>
</feature>
<dbReference type="Pfam" id="PF00149">
    <property type="entry name" value="Metallophos"/>
    <property type="match status" value="1"/>
</dbReference>
<dbReference type="CDD" id="cd00840">
    <property type="entry name" value="MPP_Mre11_N"/>
    <property type="match status" value="1"/>
</dbReference>
<dbReference type="InterPro" id="IPR041796">
    <property type="entry name" value="Mre11_N"/>
</dbReference>
<comment type="subunit">
    <text evidence="2 8">Heterodimer of SbcC and SbcD.</text>
</comment>
<evidence type="ECO:0000259" key="10">
    <source>
        <dbReference type="Pfam" id="PF12320"/>
    </source>
</evidence>
<protein>
    <recommendedName>
        <fullName evidence="3 8">Nuclease SbcCD subunit D</fullName>
    </recommendedName>
</protein>
<comment type="function">
    <text evidence="8">SbcCD cleaves DNA hairpin structures. These structures can inhibit DNA replication and are intermediates in certain DNA recombination reactions. The complex acts as a 3'-&gt;5' double strand exonuclease that can open hairpins. It also has a 5' single-strand endonuclease activity.</text>
</comment>
<gene>
    <name evidence="8" type="primary">sbcD</name>
    <name evidence="11" type="ORF">SAMN05421687_101285</name>
</gene>